<dbReference type="GO" id="GO:0030163">
    <property type="term" value="P:protein catabolic process"/>
    <property type="evidence" value="ECO:0007669"/>
    <property type="project" value="InterPro"/>
</dbReference>
<evidence type="ECO:0000313" key="2">
    <source>
        <dbReference type="EMBL" id="CAB4580637.1"/>
    </source>
</evidence>
<dbReference type="InterPro" id="IPR014721">
    <property type="entry name" value="Ribsml_uS5_D2-typ_fold_subgr"/>
</dbReference>
<dbReference type="GO" id="GO:0004176">
    <property type="term" value="F:ATP-dependent peptidase activity"/>
    <property type="evidence" value="ECO:0007669"/>
    <property type="project" value="InterPro"/>
</dbReference>
<proteinExistence type="predicted"/>
<dbReference type="GO" id="GO:0005524">
    <property type="term" value="F:ATP binding"/>
    <property type="evidence" value="ECO:0007669"/>
    <property type="project" value="InterPro"/>
</dbReference>
<evidence type="ECO:0000259" key="1">
    <source>
        <dbReference type="Pfam" id="PF05362"/>
    </source>
</evidence>
<dbReference type="InterPro" id="IPR027065">
    <property type="entry name" value="Lon_Prtase"/>
</dbReference>
<dbReference type="InterPro" id="IPR008269">
    <property type="entry name" value="Lon_proteolytic"/>
</dbReference>
<dbReference type="Pfam" id="PF05362">
    <property type="entry name" value="Lon_C"/>
    <property type="match status" value="1"/>
</dbReference>
<dbReference type="PANTHER" id="PTHR10046">
    <property type="entry name" value="ATP DEPENDENT LON PROTEASE FAMILY MEMBER"/>
    <property type="match status" value="1"/>
</dbReference>
<dbReference type="AlphaFoldDB" id="A0A6J6EXF3"/>
<dbReference type="EMBL" id="CAEZUA010000004">
    <property type="protein sequence ID" value="CAB4580637.1"/>
    <property type="molecule type" value="Genomic_DNA"/>
</dbReference>
<dbReference type="SUPFAM" id="SSF54211">
    <property type="entry name" value="Ribosomal protein S5 domain 2-like"/>
    <property type="match status" value="1"/>
</dbReference>
<feature type="domain" description="Lon proteolytic" evidence="1">
    <location>
        <begin position="145"/>
        <end position="223"/>
    </location>
</feature>
<name>A0A6J6EXF3_9ZZZZ</name>
<dbReference type="Gene3D" id="3.30.230.10">
    <property type="match status" value="1"/>
</dbReference>
<dbReference type="GO" id="GO:0006508">
    <property type="term" value="P:proteolysis"/>
    <property type="evidence" value="ECO:0007669"/>
    <property type="project" value="InterPro"/>
</dbReference>
<dbReference type="InterPro" id="IPR020568">
    <property type="entry name" value="Ribosomal_Su5_D2-typ_SF"/>
</dbReference>
<protein>
    <submittedName>
        <fullName evidence="2">Unannotated protein</fullName>
    </submittedName>
</protein>
<dbReference type="GO" id="GO:0004252">
    <property type="term" value="F:serine-type endopeptidase activity"/>
    <property type="evidence" value="ECO:0007669"/>
    <property type="project" value="InterPro"/>
</dbReference>
<organism evidence="2">
    <name type="scientific">freshwater metagenome</name>
    <dbReference type="NCBI Taxonomy" id="449393"/>
    <lineage>
        <taxon>unclassified sequences</taxon>
        <taxon>metagenomes</taxon>
        <taxon>ecological metagenomes</taxon>
    </lineage>
</organism>
<reference evidence="2" key="1">
    <citation type="submission" date="2020-05" db="EMBL/GenBank/DDBJ databases">
        <authorList>
            <person name="Chiriac C."/>
            <person name="Salcher M."/>
            <person name="Ghai R."/>
            <person name="Kavagutti S V."/>
        </authorList>
    </citation>
    <scope>NUCLEOTIDE SEQUENCE</scope>
</reference>
<accession>A0A6J6EXF3</accession>
<gene>
    <name evidence="2" type="ORF">UFOPK1773_00126</name>
</gene>
<sequence length="253" mass="26520">MRFSALPRTGLALVTFFLLAAFFAPLPFAVIKPGEGTDVLKKVISIKGAEVFPTTGKLLVMSVLVSSPGSPVFSGDVISSWVAGDSIVVPREYIYPRHVNASTLRAQSSSDMKISQASATASAFDYLGISAGQAPKVSIELKDTGGPSGGLVFALGVVEKLTREDLLKGRIVAGTGTIDGHGNVGAIGGINEKITAAQRSGAAIFFAPIDNCDEIFNTPEELKIYGVSTLKQAVLVLQNGKAPFSHCAWHVNQ</sequence>